<dbReference type="AlphaFoldDB" id="A0A839T6M4"/>
<accession>A0A839T6M4</accession>
<evidence type="ECO:0000313" key="2">
    <source>
        <dbReference type="EMBL" id="MBB3105157.1"/>
    </source>
</evidence>
<proteinExistence type="predicted"/>
<keyword evidence="3" id="KW-1185">Reference proteome</keyword>
<feature type="transmembrane region" description="Helical" evidence="1">
    <location>
        <begin position="6"/>
        <end position="26"/>
    </location>
</feature>
<organism evidence="2 3">
    <name type="scientific">Azomonas macrocytogenes</name>
    <name type="common">Azotobacter macrocytogenes</name>
    <dbReference type="NCBI Taxonomy" id="69962"/>
    <lineage>
        <taxon>Bacteria</taxon>
        <taxon>Pseudomonadati</taxon>
        <taxon>Pseudomonadota</taxon>
        <taxon>Gammaproteobacteria</taxon>
        <taxon>Pseudomonadales</taxon>
        <taxon>Pseudomonadaceae</taxon>
        <taxon>Azomonas</taxon>
    </lineage>
</organism>
<evidence type="ECO:0000256" key="1">
    <source>
        <dbReference type="SAM" id="Phobius"/>
    </source>
</evidence>
<dbReference type="Proteomes" id="UP000549250">
    <property type="component" value="Unassembled WGS sequence"/>
</dbReference>
<dbReference type="EMBL" id="JACHXI010000027">
    <property type="protein sequence ID" value="MBB3105157.1"/>
    <property type="molecule type" value="Genomic_DNA"/>
</dbReference>
<reference evidence="2 3" key="1">
    <citation type="submission" date="2020-08" db="EMBL/GenBank/DDBJ databases">
        <title>Genomic Encyclopedia of Type Strains, Phase III (KMG-III): the genomes of soil and plant-associated and newly described type strains.</title>
        <authorList>
            <person name="Whitman W."/>
        </authorList>
    </citation>
    <scope>NUCLEOTIDE SEQUENCE [LARGE SCALE GENOMIC DNA]</scope>
    <source>
        <strain evidence="2 3">CECT 4462</strain>
    </source>
</reference>
<evidence type="ECO:0000313" key="3">
    <source>
        <dbReference type="Proteomes" id="UP000549250"/>
    </source>
</evidence>
<keyword evidence="1" id="KW-1133">Transmembrane helix</keyword>
<keyword evidence="1" id="KW-0472">Membrane</keyword>
<name>A0A839T6M4_AZOMA</name>
<gene>
    <name evidence="2" type="ORF">FHR87_003592</name>
</gene>
<dbReference type="RefSeq" id="WP_183168020.1">
    <property type="nucleotide sequence ID" value="NZ_JACHXI010000027.1"/>
</dbReference>
<protein>
    <submittedName>
        <fullName evidence="2">Uncharacterized protein</fullName>
    </submittedName>
</protein>
<sequence>MSQAELLVYSVTSVIGFLALVGIVGYKIADYFDKKHEAKTKAKAH</sequence>
<comment type="caution">
    <text evidence="2">The sequence shown here is derived from an EMBL/GenBank/DDBJ whole genome shotgun (WGS) entry which is preliminary data.</text>
</comment>
<keyword evidence="1" id="KW-0812">Transmembrane</keyword>